<reference evidence="2 3" key="1">
    <citation type="journal article" date="2014" name="Nat. Commun.">
        <title>Multiple recent horizontal transfers of a large genomic region in cheese making fungi.</title>
        <authorList>
            <person name="Cheeseman K."/>
            <person name="Ropars J."/>
            <person name="Renault P."/>
            <person name="Dupont J."/>
            <person name="Gouzy J."/>
            <person name="Branca A."/>
            <person name="Abraham A.L."/>
            <person name="Ceppi M."/>
            <person name="Conseiller E."/>
            <person name="Debuchy R."/>
            <person name="Malagnac F."/>
            <person name="Goarin A."/>
            <person name="Silar P."/>
            <person name="Lacoste S."/>
            <person name="Sallet E."/>
            <person name="Bensimon A."/>
            <person name="Giraud T."/>
            <person name="Brygoo Y."/>
        </authorList>
    </citation>
    <scope>NUCLEOTIDE SEQUENCE [LARGE SCALE GENOMIC DNA]</scope>
    <source>
        <strain evidence="3">FM 013</strain>
    </source>
</reference>
<feature type="region of interest" description="Disordered" evidence="1">
    <location>
        <begin position="1"/>
        <end position="52"/>
    </location>
</feature>
<organism evidence="2 3">
    <name type="scientific">Penicillium camemberti (strain FM 013)</name>
    <dbReference type="NCBI Taxonomy" id="1429867"/>
    <lineage>
        <taxon>Eukaryota</taxon>
        <taxon>Fungi</taxon>
        <taxon>Dikarya</taxon>
        <taxon>Ascomycota</taxon>
        <taxon>Pezizomycotina</taxon>
        <taxon>Eurotiomycetes</taxon>
        <taxon>Eurotiomycetidae</taxon>
        <taxon>Eurotiales</taxon>
        <taxon>Aspergillaceae</taxon>
        <taxon>Penicillium</taxon>
    </lineage>
</organism>
<name>A0A0G4NWT4_PENC3</name>
<protein>
    <submittedName>
        <fullName evidence="2">Str. FM013</fullName>
    </submittedName>
</protein>
<evidence type="ECO:0000256" key="1">
    <source>
        <dbReference type="SAM" id="MobiDB-lite"/>
    </source>
</evidence>
<dbReference type="Proteomes" id="UP000053732">
    <property type="component" value="Unassembled WGS sequence"/>
</dbReference>
<dbReference type="STRING" id="1429867.A0A0G4NWT4"/>
<accession>A0A0G4NWT4</accession>
<evidence type="ECO:0000313" key="3">
    <source>
        <dbReference type="Proteomes" id="UP000053732"/>
    </source>
</evidence>
<proteinExistence type="predicted"/>
<dbReference type="EMBL" id="HG793135">
    <property type="protein sequence ID" value="CRL18592.1"/>
    <property type="molecule type" value="Genomic_DNA"/>
</dbReference>
<feature type="compositionally biased region" description="Basic and acidic residues" evidence="1">
    <location>
        <begin position="19"/>
        <end position="28"/>
    </location>
</feature>
<sequence>MPTTRQKRKPGDILLPGLPEEKRPRSEKGAGSASSRKPAAKKGKKKPDPNLPYVQLANELLKHGDELIRVGPPATFGQVLEPPRVWGPRDEPITDPTKLPKGWTPSETDLADDDVDGQIARCLRRIDEGIMPIIFEDRLKMYRQIKKEQTDMIKSEPDGLSWEVVQRLDSLKKIQASFDELGDDNGNTPNVAAIMAAYRSGDLVWDTNSVTYWANGKLMTSAKKMDMDEFLAFSKEHGPHGVWVEGMDNYKPEPMYLFVTLPPSMWGHAMHEFRVAIRNPTTWNTNTWEHTMHLTVLEDTGAAAMKIFQEDRRCLENMSGAPLPVTATTNMSTAGGQVRADTVILQVNLFHLGQVLLPRWINIRACITRQPRNTPSSGLRLGGIWLHHMLYCLSAPDNSGDMHVGTNLSEMLTNLPPCIPAYARPPPT</sequence>
<gene>
    <name evidence="2" type="ORF">PCAMFM013_S002g000462</name>
</gene>
<feature type="region of interest" description="Disordered" evidence="1">
    <location>
        <begin position="79"/>
        <end position="112"/>
    </location>
</feature>
<dbReference type="AlphaFoldDB" id="A0A0G4NWT4"/>
<keyword evidence="3" id="KW-1185">Reference proteome</keyword>
<evidence type="ECO:0000313" key="2">
    <source>
        <dbReference type="EMBL" id="CRL18592.1"/>
    </source>
</evidence>